<feature type="compositionally biased region" description="Basic and acidic residues" evidence="1">
    <location>
        <begin position="30"/>
        <end position="43"/>
    </location>
</feature>
<feature type="compositionally biased region" description="Basic and acidic residues" evidence="1">
    <location>
        <begin position="308"/>
        <end position="333"/>
    </location>
</feature>
<dbReference type="PANTHER" id="PTHR24347">
    <property type="entry name" value="SERINE/THREONINE-PROTEIN KINASE"/>
    <property type="match status" value="1"/>
</dbReference>
<evidence type="ECO:0000259" key="2">
    <source>
        <dbReference type="PROSITE" id="PS50011"/>
    </source>
</evidence>
<dbReference type="EMBL" id="CDPU01000050">
    <property type="protein sequence ID" value="CEO55267.1"/>
    <property type="molecule type" value="Genomic_DNA"/>
</dbReference>
<dbReference type="InterPro" id="IPR000719">
    <property type="entry name" value="Prot_kinase_dom"/>
</dbReference>
<dbReference type="GO" id="GO:0004672">
    <property type="term" value="F:protein kinase activity"/>
    <property type="evidence" value="ECO:0007669"/>
    <property type="project" value="InterPro"/>
</dbReference>
<feature type="compositionally biased region" description="Polar residues" evidence="1">
    <location>
        <begin position="51"/>
        <end position="61"/>
    </location>
</feature>
<dbReference type="SMART" id="SM00220">
    <property type="entry name" value="S_TKc"/>
    <property type="match status" value="1"/>
</dbReference>
<dbReference type="PROSITE" id="PS00108">
    <property type="entry name" value="PROTEIN_KINASE_ST"/>
    <property type="match status" value="1"/>
</dbReference>
<feature type="region of interest" description="Disordered" evidence="1">
    <location>
        <begin position="596"/>
        <end position="624"/>
    </location>
</feature>
<organism evidence="3">
    <name type="scientific">Bionectria ochroleuca</name>
    <name type="common">Gliocladium roseum</name>
    <dbReference type="NCBI Taxonomy" id="29856"/>
    <lineage>
        <taxon>Eukaryota</taxon>
        <taxon>Fungi</taxon>
        <taxon>Dikarya</taxon>
        <taxon>Ascomycota</taxon>
        <taxon>Pezizomycotina</taxon>
        <taxon>Sordariomycetes</taxon>
        <taxon>Hypocreomycetidae</taxon>
        <taxon>Hypocreales</taxon>
        <taxon>Bionectriaceae</taxon>
        <taxon>Clonostachys</taxon>
    </lineage>
</organism>
<accession>A0A0B7KIM8</accession>
<dbReference type="AlphaFoldDB" id="A0A0B7KIM8"/>
<feature type="domain" description="Protein kinase" evidence="2">
    <location>
        <begin position="49"/>
        <end position="313"/>
    </location>
</feature>
<dbReference type="InterPro" id="IPR011009">
    <property type="entry name" value="Kinase-like_dom_sf"/>
</dbReference>
<evidence type="ECO:0000256" key="1">
    <source>
        <dbReference type="SAM" id="MobiDB-lite"/>
    </source>
</evidence>
<reference evidence="3" key="1">
    <citation type="submission" date="2015-01" db="EMBL/GenBank/DDBJ databases">
        <authorList>
            <person name="Durling Mikael"/>
        </authorList>
    </citation>
    <scope>NUCLEOTIDE SEQUENCE</scope>
</reference>
<sequence length="1097" mass="122993">MAEDAAIDQVLTSKLDTRFLDGGIIEHSDLGRHQAAEESKATKEQWIPDQETPTLSRSGRSTILLQRSEDSPIKVRVVKEIHKSIGEEDYADYSKELEAIVKFSRSSHSHLFVQTYGWFENSTSVFITMEYFELRDLSRQVSQPLPVQEAHQIVSQLLDGLDYMHSNGLVHRDLKPSNIMVVSKTPSWAVKIADFGTARMIKRDQDATATRPMGTVAFASPEQLGVTRPNPGYESATDMWSLGVIIFKLLTYTTPFEAVYDLVGYVSGKTHLPMADKLPPDTPLNISDMIRDLLSVEPQNRPSARACSKRDWTQVSLERPDDRETDRPLESKTEPIINKSESEKLTLPIRTKAEAAHITQPIKEGPLEGKETKLQIVQKFVQENDWNRALPHIKDLAENIASVDETDKQLLISLVADTYLGGHLSESVLFDHAEIRAGIATQTAEELGFLEKEGRYKEILSLLGPYKLLRPQPELLRDTSPRMARWEVEFCDSHALALFHLKRADESIHDLSISLEVPGLAPAEKGILHHSLALVSLSKADWSSAKEHGKLSYEALREVAQPNHGMILDSLKIIVTSCGASDDPDFPMWSQTLAREKKQATTSTGSEPDAGKGNKATRFGNKDKDVSRAKKDLLDCQREMAELFASYPSMAAERGTKYIRKHFKASFPLYRRCDACIQAYLMDNSCSITVKTGGSFCEQHKNLKTDMPFSPLHFFSISRQDAGPLSGKYRSCVEEVQCLVEQASNDEDAINRPLRFSPVKAGHFMEITPIWLAALDGNNQVVDYLLSLKAINPYEGYKSPCLLPSLGIPKSHHALILRVFNQLSTTSALRAVGSYLPMREARPNPPWVFASASLLDGVLQKCRRRTKEIQVPVQVREGEVPVQLPLIHGLATLPVTIVEYQNSYSPRLELFETLVKHGVSVIGGSAIKVFSRRLGEALEFLLQPSPQSRTVDVICGQVSDLSRICRHIQERQSDLSLNDMHLSLLTNFEKLRTNIHREIQKVMERHTNNDNRGLRKVFRGSRLPELTTLDYDHKKTMFNICVAAEDAHALLQSLGLQDDDNSIDHIDGAYQPRRFFEGTENDIHVFLQGVIPSASGN</sequence>
<name>A0A0B7KIM8_BIOOC</name>
<feature type="region of interest" description="Disordered" evidence="1">
    <location>
        <begin position="298"/>
        <end position="341"/>
    </location>
</feature>
<dbReference type="GO" id="GO:0005524">
    <property type="term" value="F:ATP binding"/>
    <property type="evidence" value="ECO:0007669"/>
    <property type="project" value="InterPro"/>
</dbReference>
<dbReference type="PROSITE" id="PS50011">
    <property type="entry name" value="PROTEIN_KINASE_DOM"/>
    <property type="match status" value="1"/>
</dbReference>
<gene>
    <name evidence="3" type="ORF">BN869_000011325_1</name>
</gene>
<protein>
    <recommendedName>
        <fullName evidence="2">Protein kinase domain-containing protein</fullName>
    </recommendedName>
</protein>
<dbReference type="Gene3D" id="1.10.510.10">
    <property type="entry name" value="Transferase(Phosphotransferase) domain 1"/>
    <property type="match status" value="1"/>
</dbReference>
<dbReference type="Pfam" id="PF00069">
    <property type="entry name" value="Pkinase"/>
    <property type="match status" value="1"/>
</dbReference>
<proteinExistence type="predicted"/>
<feature type="region of interest" description="Disordered" evidence="1">
    <location>
        <begin position="30"/>
        <end position="61"/>
    </location>
</feature>
<dbReference type="SUPFAM" id="SSF56112">
    <property type="entry name" value="Protein kinase-like (PK-like)"/>
    <property type="match status" value="1"/>
</dbReference>
<dbReference type="CDD" id="cd14014">
    <property type="entry name" value="STKc_PknB_like"/>
    <property type="match status" value="1"/>
</dbReference>
<dbReference type="InterPro" id="IPR008271">
    <property type="entry name" value="Ser/Thr_kinase_AS"/>
</dbReference>
<evidence type="ECO:0000313" key="3">
    <source>
        <dbReference type="EMBL" id="CEO55267.1"/>
    </source>
</evidence>